<organism evidence="2 3">
    <name type="scientific">Pedobacter cryoconitis</name>
    <dbReference type="NCBI Taxonomy" id="188932"/>
    <lineage>
        <taxon>Bacteria</taxon>
        <taxon>Pseudomonadati</taxon>
        <taxon>Bacteroidota</taxon>
        <taxon>Sphingobacteriia</taxon>
        <taxon>Sphingobacteriales</taxon>
        <taxon>Sphingobacteriaceae</taxon>
        <taxon>Pedobacter</taxon>
    </lineage>
</organism>
<evidence type="ECO:0000313" key="3">
    <source>
        <dbReference type="Proteomes" id="UP000071561"/>
    </source>
</evidence>
<name>A0A127VBV9_9SPHI</name>
<gene>
    <name evidence="2" type="ORF">AY601_1808</name>
</gene>
<dbReference type="PANTHER" id="PTHR43539">
    <property type="entry name" value="FLAVIN-BINDING MONOOXYGENASE-LIKE PROTEIN (AFU_ORTHOLOGUE AFUA_4G09220)"/>
    <property type="match status" value="1"/>
</dbReference>
<dbReference type="InterPro" id="IPR050982">
    <property type="entry name" value="Auxin_biosynth/cation_transpt"/>
</dbReference>
<dbReference type="InterPro" id="IPR036188">
    <property type="entry name" value="FAD/NAD-bd_sf"/>
</dbReference>
<dbReference type="KEGG" id="pcm:AY601_1808"/>
<sequence>MPGTSTFPIAVDVLIIGAGQAGLAMSYCLKQRNIHHILLERGEIAQRWRSESWESLRLLTPNDQTNLPSWPYQGDQPEGFMRVSEYISFLEDYARSFDAPILSGTAVESVSKSGDQFYIQSAAHCWAAKAVVIATGHCCTPIIPEYSKRLNRDIHQFTAGQYLNPGQLPAGGILVVGAGASGVQIAEELRLSGREVTLSVGKHRRLPRRYKGKDILCWVKELGIFDKLIDSSCVPDIPAPQLIGSEDAHTIGLDTLQNLGVKLTGRIAGIADSLVSFENNLASVANQADRDMYVMLEKIDSYVNDDQPGFQKISPVSVPDASLHLDLKSAGINNIIWATGYRRNYSWLNLNVFDPQGDIKHLGGITEEPGLVLIGMRRQIRYNSNFIEGVGKDAELLADHLKKHLS</sequence>
<dbReference type="SUPFAM" id="SSF51905">
    <property type="entry name" value="FAD/NAD(P)-binding domain"/>
    <property type="match status" value="1"/>
</dbReference>
<dbReference type="Pfam" id="PF13738">
    <property type="entry name" value="Pyr_redox_3"/>
    <property type="match status" value="1"/>
</dbReference>
<dbReference type="GO" id="GO:0004497">
    <property type="term" value="F:monooxygenase activity"/>
    <property type="evidence" value="ECO:0007669"/>
    <property type="project" value="UniProtKB-KW"/>
</dbReference>
<dbReference type="PRINTS" id="PR00368">
    <property type="entry name" value="FADPNR"/>
</dbReference>
<evidence type="ECO:0000256" key="1">
    <source>
        <dbReference type="ARBA" id="ARBA00023002"/>
    </source>
</evidence>
<dbReference type="PATRIC" id="fig|188932.3.peg.1887"/>
<dbReference type="OrthoDB" id="9778740at2"/>
<dbReference type="EMBL" id="CP014504">
    <property type="protein sequence ID" value="AMP98717.1"/>
    <property type="molecule type" value="Genomic_DNA"/>
</dbReference>
<keyword evidence="2" id="KW-0503">Monooxygenase</keyword>
<proteinExistence type="predicted"/>
<accession>A0A127VBV9</accession>
<dbReference type="AlphaFoldDB" id="A0A127VBV9"/>
<dbReference type="PANTHER" id="PTHR43539:SF78">
    <property type="entry name" value="FLAVIN-CONTAINING MONOOXYGENASE"/>
    <property type="match status" value="1"/>
</dbReference>
<reference evidence="2 3" key="1">
    <citation type="submission" date="2016-03" db="EMBL/GenBank/DDBJ databases">
        <title>Complete genome sequence of Pedobacter cryoconitis PAMC 27485.</title>
        <authorList>
            <person name="Lee J."/>
            <person name="Kim O.-S."/>
        </authorList>
    </citation>
    <scope>NUCLEOTIDE SEQUENCE [LARGE SCALE GENOMIC DNA]</scope>
    <source>
        <strain evidence="2 3">PAMC 27485</strain>
    </source>
</reference>
<dbReference type="PRINTS" id="PR00411">
    <property type="entry name" value="PNDRDTASEI"/>
</dbReference>
<dbReference type="Proteomes" id="UP000071561">
    <property type="component" value="Chromosome"/>
</dbReference>
<keyword evidence="3" id="KW-1185">Reference proteome</keyword>
<keyword evidence="1" id="KW-0560">Oxidoreductase</keyword>
<protein>
    <submittedName>
        <fullName evidence="2">Monooxygenase</fullName>
    </submittedName>
</protein>
<dbReference type="RefSeq" id="WP_068399471.1">
    <property type="nucleotide sequence ID" value="NZ_CP014504.1"/>
</dbReference>
<dbReference type="Gene3D" id="3.50.50.60">
    <property type="entry name" value="FAD/NAD(P)-binding domain"/>
    <property type="match status" value="2"/>
</dbReference>
<dbReference type="GO" id="GO:0050660">
    <property type="term" value="F:flavin adenine dinucleotide binding"/>
    <property type="evidence" value="ECO:0007669"/>
    <property type="project" value="TreeGrafter"/>
</dbReference>
<evidence type="ECO:0000313" key="2">
    <source>
        <dbReference type="EMBL" id="AMP98717.1"/>
    </source>
</evidence>